<dbReference type="Proteomes" id="UP000198556">
    <property type="component" value="Unassembled WGS sequence"/>
</dbReference>
<gene>
    <name evidence="1" type="ORF">SAMN05421767_1306</name>
</gene>
<proteinExistence type="predicted"/>
<dbReference type="OrthoDB" id="9801429at2"/>
<sequence length="198" mass="22989">MSQKAILFDLMEDYNGMITMSQAKEKGVRKNIFGELVKKGELVKVSPGLYSFPEEDIDEYTQLAYRVPQGVFSHDTAAYLHGLTTRMPLVYIMTVKSGTNVHRIKNDMLPVEFKYIDKKYLDLGKCEIETLFGRKVRAYDKERTVLDLIRSTDTDSALFSEVLNNYFKSSDKDIYKLSRYAIKLKLDHKLRQYTEVLL</sequence>
<dbReference type="EMBL" id="FOGF01000030">
    <property type="protein sequence ID" value="SER26929.1"/>
    <property type="molecule type" value="Genomic_DNA"/>
</dbReference>
<name>A0A1H9MTX3_9LACT</name>
<organism evidence="1 2">
    <name type="scientific">Granulicatella balaenopterae</name>
    <dbReference type="NCBI Taxonomy" id="137733"/>
    <lineage>
        <taxon>Bacteria</taxon>
        <taxon>Bacillati</taxon>
        <taxon>Bacillota</taxon>
        <taxon>Bacilli</taxon>
        <taxon>Lactobacillales</taxon>
        <taxon>Carnobacteriaceae</taxon>
        <taxon>Granulicatella</taxon>
    </lineage>
</organism>
<dbReference type="AlphaFoldDB" id="A0A1H9MTX3"/>
<reference evidence="1 2" key="1">
    <citation type="submission" date="2016-10" db="EMBL/GenBank/DDBJ databases">
        <authorList>
            <person name="de Groot N.N."/>
        </authorList>
    </citation>
    <scope>NUCLEOTIDE SEQUENCE [LARGE SCALE GENOMIC DNA]</scope>
    <source>
        <strain evidence="1 2">DSM 15827</strain>
    </source>
</reference>
<accession>A0A1H9MTX3</accession>
<evidence type="ECO:0000313" key="1">
    <source>
        <dbReference type="EMBL" id="SER26929.1"/>
    </source>
</evidence>
<evidence type="ECO:0000313" key="2">
    <source>
        <dbReference type="Proteomes" id="UP000198556"/>
    </source>
</evidence>
<dbReference type="STRING" id="137733.SAMN05421767_1306"/>
<keyword evidence="2" id="KW-1185">Reference proteome</keyword>
<protein>
    <submittedName>
        <fullName evidence="1">Transcriptional regulator, predicted component of viral defense system</fullName>
    </submittedName>
</protein>
<dbReference type="RefSeq" id="WP_089747215.1">
    <property type="nucleotide sequence ID" value="NZ_FOGF01000030.1"/>
</dbReference>